<accession>A0AA38FZB3</accession>
<reference evidence="2 3" key="1">
    <citation type="journal article" date="2021" name="Nat. Plants">
        <title>The Taxus genome provides insights into paclitaxel biosynthesis.</title>
        <authorList>
            <person name="Xiong X."/>
            <person name="Gou J."/>
            <person name="Liao Q."/>
            <person name="Li Y."/>
            <person name="Zhou Q."/>
            <person name="Bi G."/>
            <person name="Li C."/>
            <person name="Du R."/>
            <person name="Wang X."/>
            <person name="Sun T."/>
            <person name="Guo L."/>
            <person name="Liang H."/>
            <person name="Lu P."/>
            <person name="Wu Y."/>
            <person name="Zhang Z."/>
            <person name="Ro D.K."/>
            <person name="Shang Y."/>
            <person name="Huang S."/>
            <person name="Yan J."/>
        </authorList>
    </citation>
    <scope>NUCLEOTIDE SEQUENCE [LARGE SCALE GENOMIC DNA]</scope>
    <source>
        <strain evidence="2">Ta-2019</strain>
    </source>
</reference>
<dbReference type="EMBL" id="JAHRHJ020000006">
    <property type="protein sequence ID" value="KAH9312570.1"/>
    <property type="molecule type" value="Genomic_DNA"/>
</dbReference>
<protein>
    <submittedName>
        <fullName evidence="2">Uncharacterized protein</fullName>
    </submittedName>
</protein>
<gene>
    <name evidence="2" type="ORF">KI387_027605</name>
</gene>
<evidence type="ECO:0000256" key="1">
    <source>
        <dbReference type="SAM" id="MobiDB-lite"/>
    </source>
</evidence>
<sequence length="102" mass="11264">MLVEDVDVIDAGRVALPLYSQNSYMPEWLSSDQSAPEWTTSSKSPFSVRGPSKKASEQDRKKGVPWTEEERRNLNLAQSAFELEGSLVVSSGSFLDSIKVPS</sequence>
<name>A0AA38FZB3_TAXCH</name>
<feature type="region of interest" description="Disordered" evidence="1">
    <location>
        <begin position="30"/>
        <end position="69"/>
    </location>
</feature>
<comment type="caution">
    <text evidence="2">The sequence shown here is derived from an EMBL/GenBank/DDBJ whole genome shotgun (WGS) entry which is preliminary data.</text>
</comment>
<evidence type="ECO:0000313" key="2">
    <source>
        <dbReference type="EMBL" id="KAH9312570.1"/>
    </source>
</evidence>
<proteinExistence type="predicted"/>
<feature type="compositionally biased region" description="Basic and acidic residues" evidence="1">
    <location>
        <begin position="54"/>
        <end position="69"/>
    </location>
</feature>
<feature type="compositionally biased region" description="Polar residues" evidence="1">
    <location>
        <begin position="30"/>
        <end position="45"/>
    </location>
</feature>
<dbReference type="AlphaFoldDB" id="A0AA38FZB3"/>
<dbReference type="Proteomes" id="UP000824469">
    <property type="component" value="Unassembled WGS sequence"/>
</dbReference>
<evidence type="ECO:0000313" key="3">
    <source>
        <dbReference type="Proteomes" id="UP000824469"/>
    </source>
</evidence>
<organism evidence="2 3">
    <name type="scientific">Taxus chinensis</name>
    <name type="common">Chinese yew</name>
    <name type="synonym">Taxus wallichiana var. chinensis</name>
    <dbReference type="NCBI Taxonomy" id="29808"/>
    <lineage>
        <taxon>Eukaryota</taxon>
        <taxon>Viridiplantae</taxon>
        <taxon>Streptophyta</taxon>
        <taxon>Embryophyta</taxon>
        <taxon>Tracheophyta</taxon>
        <taxon>Spermatophyta</taxon>
        <taxon>Pinopsida</taxon>
        <taxon>Pinidae</taxon>
        <taxon>Conifers II</taxon>
        <taxon>Cupressales</taxon>
        <taxon>Taxaceae</taxon>
        <taxon>Taxus</taxon>
    </lineage>
</organism>
<keyword evidence="3" id="KW-1185">Reference proteome</keyword>